<accession>A0A7L3Y194</accession>
<proteinExistence type="predicted"/>
<dbReference type="InterPro" id="IPR033992">
    <property type="entry name" value="NKR-like_CTLD"/>
</dbReference>
<evidence type="ECO:0000256" key="2">
    <source>
        <dbReference type="ARBA" id="ARBA00022734"/>
    </source>
</evidence>
<evidence type="ECO:0000313" key="4">
    <source>
        <dbReference type="EMBL" id="NXV94515.1"/>
    </source>
</evidence>
<dbReference type="PANTHER" id="PTHR45710">
    <property type="entry name" value="C-TYPE LECTIN DOMAIN-CONTAINING PROTEIN 180"/>
    <property type="match status" value="1"/>
</dbReference>
<dbReference type="InterPro" id="IPR050828">
    <property type="entry name" value="C-type_lectin/matrix_domain"/>
</dbReference>
<dbReference type="Pfam" id="PF00059">
    <property type="entry name" value="Lectin_C"/>
    <property type="match status" value="1"/>
</dbReference>
<evidence type="ECO:0000256" key="1">
    <source>
        <dbReference type="ARBA" id="ARBA00004401"/>
    </source>
</evidence>
<reference evidence="4 5" key="1">
    <citation type="submission" date="2019-09" db="EMBL/GenBank/DDBJ databases">
        <title>Bird 10,000 Genomes (B10K) Project - Family phase.</title>
        <authorList>
            <person name="Zhang G."/>
        </authorList>
    </citation>
    <scope>NUCLEOTIDE SEQUENCE [LARGE SCALE GENOMIC DNA]</scope>
    <source>
        <strain evidence="4">OUT-0025</strain>
        <tissue evidence="4">Blood</tissue>
    </source>
</reference>
<feature type="domain" description="C-type lectin" evidence="3">
    <location>
        <begin position="8"/>
        <end position="110"/>
    </location>
</feature>
<dbReference type="InterPro" id="IPR001304">
    <property type="entry name" value="C-type_lectin-like"/>
</dbReference>
<name>A0A7L3Y194_9AVES</name>
<gene>
    <name evidence="4" type="primary">Clec2b</name>
    <name evidence="4" type="ORF">CALBOR_R13068</name>
</gene>
<feature type="non-terminal residue" evidence="4">
    <location>
        <position position="1"/>
    </location>
</feature>
<dbReference type="SUPFAM" id="SSF56436">
    <property type="entry name" value="C-type lectin-like"/>
    <property type="match status" value="1"/>
</dbReference>
<dbReference type="PANTHER" id="PTHR45710:SF35">
    <property type="entry name" value="C-TYPE LECTIN DOMAIN FAMILY 2 MEMBER D"/>
    <property type="match status" value="1"/>
</dbReference>
<organism evidence="4 5">
    <name type="scientific">Calonectris borealis</name>
    <name type="common">Cory's shearwater</name>
    <dbReference type="NCBI Taxonomy" id="1323832"/>
    <lineage>
        <taxon>Eukaryota</taxon>
        <taxon>Metazoa</taxon>
        <taxon>Chordata</taxon>
        <taxon>Craniata</taxon>
        <taxon>Vertebrata</taxon>
        <taxon>Euteleostomi</taxon>
        <taxon>Archelosauria</taxon>
        <taxon>Archosauria</taxon>
        <taxon>Dinosauria</taxon>
        <taxon>Saurischia</taxon>
        <taxon>Theropoda</taxon>
        <taxon>Coelurosauria</taxon>
        <taxon>Aves</taxon>
        <taxon>Neognathae</taxon>
        <taxon>Neoaves</taxon>
        <taxon>Aequornithes</taxon>
        <taxon>Procellariiformes</taxon>
        <taxon>Procellariidae</taxon>
        <taxon>Calonectris</taxon>
    </lineage>
</organism>
<sequence>CPDGWVGYRGVCYYLSKEEGSWEWSQEQCSSRGASLAVLRMSWEMELLSHLKGNADYWLGLRREGERLEWVDGSRFNETFLVFGRGACVYLNKHAVASASCSQHRPYICSSDVYL</sequence>
<comment type="caution">
    <text evidence="4">The sequence shown here is derived from an EMBL/GenBank/DDBJ whole genome shotgun (WGS) entry which is preliminary data.</text>
</comment>
<evidence type="ECO:0000259" key="3">
    <source>
        <dbReference type="PROSITE" id="PS50041"/>
    </source>
</evidence>
<keyword evidence="2" id="KW-0430">Lectin</keyword>
<dbReference type="GO" id="GO:0030246">
    <property type="term" value="F:carbohydrate binding"/>
    <property type="evidence" value="ECO:0007669"/>
    <property type="project" value="UniProtKB-KW"/>
</dbReference>
<dbReference type="EMBL" id="VZUG01029887">
    <property type="protein sequence ID" value="NXV94515.1"/>
    <property type="molecule type" value="Genomic_DNA"/>
</dbReference>
<dbReference type="InterPro" id="IPR016187">
    <property type="entry name" value="CTDL_fold"/>
</dbReference>
<feature type="non-terminal residue" evidence="4">
    <location>
        <position position="115"/>
    </location>
</feature>
<comment type="subcellular location">
    <subcellularLocation>
        <location evidence="1">Cell membrane</location>
        <topology evidence="1">Single-pass type II membrane protein</topology>
    </subcellularLocation>
</comment>
<dbReference type="SMART" id="SM00034">
    <property type="entry name" value="CLECT"/>
    <property type="match status" value="1"/>
</dbReference>
<dbReference type="GO" id="GO:0005886">
    <property type="term" value="C:plasma membrane"/>
    <property type="evidence" value="ECO:0007669"/>
    <property type="project" value="UniProtKB-SubCell"/>
</dbReference>
<dbReference type="Proteomes" id="UP000535403">
    <property type="component" value="Unassembled WGS sequence"/>
</dbReference>
<keyword evidence="5" id="KW-1185">Reference proteome</keyword>
<evidence type="ECO:0000313" key="5">
    <source>
        <dbReference type="Proteomes" id="UP000535403"/>
    </source>
</evidence>
<dbReference type="InterPro" id="IPR016186">
    <property type="entry name" value="C-type_lectin-like/link_sf"/>
</dbReference>
<dbReference type="AlphaFoldDB" id="A0A7L3Y194"/>
<protein>
    <submittedName>
        <fullName evidence="4">CLC2B protein</fullName>
    </submittedName>
</protein>
<dbReference type="CDD" id="cd03593">
    <property type="entry name" value="CLECT_NK_receptors_like"/>
    <property type="match status" value="1"/>
</dbReference>
<dbReference type="PROSITE" id="PS50041">
    <property type="entry name" value="C_TYPE_LECTIN_2"/>
    <property type="match status" value="1"/>
</dbReference>
<dbReference type="Gene3D" id="3.10.100.10">
    <property type="entry name" value="Mannose-Binding Protein A, subunit A"/>
    <property type="match status" value="1"/>
</dbReference>